<accession>A0ACB5TAP6</accession>
<name>A0ACB5TAP6_AMBMO</name>
<evidence type="ECO:0000313" key="2">
    <source>
        <dbReference type="Proteomes" id="UP001165064"/>
    </source>
</evidence>
<evidence type="ECO:0000313" key="1">
    <source>
        <dbReference type="EMBL" id="GME84787.1"/>
    </source>
</evidence>
<organism evidence="1 2">
    <name type="scientific">Ambrosiozyma monospora</name>
    <name type="common">Yeast</name>
    <name type="synonym">Endomycopsis monosporus</name>
    <dbReference type="NCBI Taxonomy" id="43982"/>
    <lineage>
        <taxon>Eukaryota</taxon>
        <taxon>Fungi</taxon>
        <taxon>Dikarya</taxon>
        <taxon>Ascomycota</taxon>
        <taxon>Saccharomycotina</taxon>
        <taxon>Pichiomycetes</taxon>
        <taxon>Pichiales</taxon>
        <taxon>Pichiaceae</taxon>
        <taxon>Ambrosiozyma</taxon>
    </lineage>
</organism>
<dbReference type="Proteomes" id="UP001165064">
    <property type="component" value="Unassembled WGS sequence"/>
</dbReference>
<keyword evidence="2" id="KW-1185">Reference proteome</keyword>
<dbReference type="EMBL" id="BSXS01005765">
    <property type="protein sequence ID" value="GME84787.1"/>
    <property type="molecule type" value="Genomic_DNA"/>
</dbReference>
<sequence>MVAEFEVNKQIVNSLVTENVQLKEELASPRLALNSVRQQIQFMLLERRRVVRAGSPSNGQPPVGGAGGSRLKL</sequence>
<gene>
    <name evidence="1" type="ORF">Amon02_000709500</name>
</gene>
<proteinExistence type="predicted"/>
<reference evidence="1" key="1">
    <citation type="submission" date="2023-04" db="EMBL/GenBank/DDBJ databases">
        <title>Ambrosiozyma monospora NBRC 10751.</title>
        <authorList>
            <person name="Ichikawa N."/>
            <person name="Sato H."/>
            <person name="Tonouchi N."/>
        </authorList>
    </citation>
    <scope>NUCLEOTIDE SEQUENCE</scope>
    <source>
        <strain evidence="1">NBRC 10751</strain>
    </source>
</reference>
<comment type="caution">
    <text evidence="1">The sequence shown here is derived from an EMBL/GenBank/DDBJ whole genome shotgun (WGS) entry which is preliminary data.</text>
</comment>
<protein>
    <submittedName>
        <fullName evidence="1">Unnamed protein product</fullName>
    </submittedName>
</protein>